<comment type="caution">
    <text evidence="10">The sequence shown here is derived from an EMBL/GenBank/DDBJ whole genome shotgun (WGS) entry which is preliminary data.</text>
</comment>
<dbReference type="PANTHER" id="PTHR11306">
    <property type="entry name" value="NIEMANN PICK TYPE C2 PROTEIN NPC2-RELATED"/>
    <property type="match status" value="1"/>
</dbReference>
<dbReference type="CDD" id="cd00917">
    <property type="entry name" value="PG-PI_TP"/>
    <property type="match status" value="1"/>
</dbReference>
<evidence type="ECO:0000313" key="10">
    <source>
        <dbReference type="EMBL" id="PPR00490.1"/>
    </source>
</evidence>
<keyword evidence="11" id="KW-1185">Reference proteome</keyword>
<dbReference type="Proteomes" id="UP000284842">
    <property type="component" value="Unassembled WGS sequence"/>
</dbReference>
<evidence type="ECO:0000256" key="5">
    <source>
        <dbReference type="ARBA" id="ARBA00022448"/>
    </source>
</evidence>
<keyword evidence="6 8" id="KW-0732">Signal</keyword>
<organism evidence="10 11">
    <name type="scientific">Panaeolus cyanescens</name>
    <dbReference type="NCBI Taxonomy" id="181874"/>
    <lineage>
        <taxon>Eukaryota</taxon>
        <taxon>Fungi</taxon>
        <taxon>Dikarya</taxon>
        <taxon>Basidiomycota</taxon>
        <taxon>Agaricomycotina</taxon>
        <taxon>Agaricomycetes</taxon>
        <taxon>Agaricomycetidae</taxon>
        <taxon>Agaricales</taxon>
        <taxon>Agaricineae</taxon>
        <taxon>Galeropsidaceae</taxon>
        <taxon>Panaeolus</taxon>
    </lineage>
</organism>
<dbReference type="InterPro" id="IPR003172">
    <property type="entry name" value="ML_dom"/>
</dbReference>
<dbReference type="InterPro" id="IPR039670">
    <property type="entry name" value="NPC2-like"/>
</dbReference>
<protein>
    <recommendedName>
        <fullName evidence="4">Phosphatidylglycerol/phosphatidylinositol transfer protein</fullName>
    </recommendedName>
</protein>
<evidence type="ECO:0000256" key="1">
    <source>
        <dbReference type="ARBA" id="ARBA00002053"/>
    </source>
</evidence>
<evidence type="ECO:0000256" key="3">
    <source>
        <dbReference type="ARBA" id="ARBA00011245"/>
    </source>
</evidence>
<feature type="domain" description="MD-2-related lipid-recognition" evidence="9">
    <location>
        <begin position="44"/>
        <end position="166"/>
    </location>
</feature>
<dbReference type="STRING" id="181874.A0A409YBX1"/>
<feature type="signal peptide" evidence="8">
    <location>
        <begin position="1"/>
        <end position="19"/>
    </location>
</feature>
<comment type="function">
    <text evidence="1">Catalyzes the intermembrane transfer of phosphatidylglycerol and phosphatidylinositol.</text>
</comment>
<dbReference type="Pfam" id="PF02221">
    <property type="entry name" value="E1_DerP2_DerF2"/>
    <property type="match status" value="1"/>
</dbReference>
<accession>A0A409YBX1</accession>
<comment type="similarity">
    <text evidence="2">Belongs to the NPC2 family.</text>
</comment>
<dbReference type="InterPro" id="IPR014756">
    <property type="entry name" value="Ig_E-set"/>
</dbReference>
<dbReference type="OrthoDB" id="6409159at2759"/>
<reference evidence="10 11" key="1">
    <citation type="journal article" date="2018" name="Evol. Lett.">
        <title>Horizontal gene cluster transfer increased hallucinogenic mushroom diversity.</title>
        <authorList>
            <person name="Reynolds H.T."/>
            <person name="Vijayakumar V."/>
            <person name="Gluck-Thaler E."/>
            <person name="Korotkin H.B."/>
            <person name="Matheny P.B."/>
            <person name="Slot J.C."/>
        </authorList>
    </citation>
    <scope>NUCLEOTIDE SEQUENCE [LARGE SCALE GENOMIC DNA]</scope>
    <source>
        <strain evidence="10 11">2629</strain>
    </source>
</reference>
<name>A0A409YBX1_9AGAR</name>
<gene>
    <name evidence="10" type="ORF">CVT24_005550</name>
</gene>
<keyword evidence="7" id="KW-0445">Lipid transport</keyword>
<feature type="chain" id="PRO_5019321641" description="Phosphatidylglycerol/phosphatidylinositol transfer protein" evidence="8">
    <location>
        <begin position="20"/>
        <end position="178"/>
    </location>
</feature>
<comment type="subunit">
    <text evidence="3">Monomer.</text>
</comment>
<evidence type="ECO:0000256" key="4">
    <source>
        <dbReference type="ARBA" id="ARBA00016056"/>
    </source>
</evidence>
<dbReference type="AlphaFoldDB" id="A0A409YBX1"/>
<sequence length="178" mass="19425">MRLSTALLSSLALLSGALALATPEQQPILTQLSPPVHTTEGWSYEDCGLDTDVIQLESISISPDPPQPGKDLTVTVKGTAKERIEEGAVADVTVKLGLIKILSKTFDLCEEARKANATIQCPIEPGQYTVTQTVALPKEVPRAKFVVDVQGYTVDEDDMLCLKLKVDFMKNPFPHFSW</sequence>
<dbReference type="InterPro" id="IPR033917">
    <property type="entry name" value="ML_PG-PI_TP"/>
</dbReference>
<evidence type="ECO:0000313" key="11">
    <source>
        <dbReference type="Proteomes" id="UP000284842"/>
    </source>
</evidence>
<evidence type="ECO:0000256" key="8">
    <source>
        <dbReference type="SAM" id="SignalP"/>
    </source>
</evidence>
<evidence type="ECO:0000256" key="7">
    <source>
        <dbReference type="ARBA" id="ARBA00023055"/>
    </source>
</evidence>
<dbReference type="GO" id="GO:0032934">
    <property type="term" value="F:sterol binding"/>
    <property type="evidence" value="ECO:0007669"/>
    <property type="project" value="InterPro"/>
</dbReference>
<keyword evidence="5" id="KW-0813">Transport</keyword>
<dbReference type="Gene3D" id="2.70.220.10">
    <property type="entry name" value="Ganglioside GM2 activator"/>
    <property type="match status" value="1"/>
</dbReference>
<dbReference type="EMBL" id="NHTK01001309">
    <property type="protein sequence ID" value="PPR00490.1"/>
    <property type="molecule type" value="Genomic_DNA"/>
</dbReference>
<dbReference type="InterPro" id="IPR036846">
    <property type="entry name" value="GM2-AP_sf"/>
</dbReference>
<dbReference type="InParanoid" id="A0A409YBX1"/>
<dbReference type="FunFam" id="2.70.220.10:FF:000002">
    <property type="entry name" value="Phosphatidylglycerol/phosphatidylinositol transfer protein"/>
    <property type="match status" value="1"/>
</dbReference>
<dbReference type="GO" id="GO:0032366">
    <property type="term" value="P:intracellular sterol transport"/>
    <property type="evidence" value="ECO:0007669"/>
    <property type="project" value="InterPro"/>
</dbReference>
<dbReference type="FunCoup" id="A0A409YBX1">
    <property type="interactions" value="1"/>
</dbReference>
<evidence type="ECO:0000256" key="2">
    <source>
        <dbReference type="ARBA" id="ARBA00006370"/>
    </source>
</evidence>
<dbReference type="SMART" id="SM00737">
    <property type="entry name" value="ML"/>
    <property type="match status" value="1"/>
</dbReference>
<dbReference type="SUPFAM" id="SSF81296">
    <property type="entry name" value="E set domains"/>
    <property type="match status" value="1"/>
</dbReference>
<evidence type="ECO:0000256" key="6">
    <source>
        <dbReference type="ARBA" id="ARBA00022729"/>
    </source>
</evidence>
<evidence type="ECO:0000259" key="9">
    <source>
        <dbReference type="SMART" id="SM00737"/>
    </source>
</evidence>
<proteinExistence type="inferred from homology"/>
<dbReference type="PANTHER" id="PTHR11306:SF0">
    <property type="entry name" value="PHOSPHATIDYLGLYCEROL_PHOSPHATIDYLINOSITOL TRANSFER PROTEIN"/>
    <property type="match status" value="1"/>
</dbReference>
<dbReference type="FunFam" id="2.70.220.10:FF:000004">
    <property type="entry name" value="Related to phosphatidylglycerol/phosphatidylinositol transfer protein"/>
    <property type="match status" value="1"/>
</dbReference>